<evidence type="ECO:0000256" key="4">
    <source>
        <dbReference type="PROSITE-ProRule" id="PRU00433"/>
    </source>
</evidence>
<dbReference type="InterPro" id="IPR036909">
    <property type="entry name" value="Cyt_c-like_dom_sf"/>
</dbReference>
<dbReference type="Pfam" id="PF00034">
    <property type="entry name" value="Cytochrom_C"/>
    <property type="match status" value="1"/>
</dbReference>
<evidence type="ECO:0000313" key="10">
    <source>
        <dbReference type="Proteomes" id="UP000276029"/>
    </source>
</evidence>
<gene>
    <name evidence="7" type="primary">cycA</name>
    <name evidence="8" type="ORF">DFR51_2179</name>
    <name evidence="7" type="ORF">SmB9_03790</name>
</gene>
<evidence type="ECO:0000313" key="9">
    <source>
        <dbReference type="Proteomes" id="UP000275727"/>
    </source>
</evidence>
<keyword evidence="1 4" id="KW-0349">Heme</keyword>
<evidence type="ECO:0000256" key="5">
    <source>
        <dbReference type="SAM" id="SignalP"/>
    </source>
</evidence>
<dbReference type="Gene3D" id="1.10.760.10">
    <property type="entry name" value="Cytochrome c-like domain"/>
    <property type="match status" value="1"/>
</dbReference>
<evidence type="ECO:0000313" key="7">
    <source>
        <dbReference type="EMBL" id="BBE32721.1"/>
    </source>
</evidence>
<dbReference type="GO" id="GO:0046872">
    <property type="term" value="F:metal ion binding"/>
    <property type="evidence" value="ECO:0007669"/>
    <property type="project" value="UniProtKB-KW"/>
</dbReference>
<protein>
    <submittedName>
        <fullName evidence="7 8">Cytochrome c</fullName>
    </submittedName>
</protein>
<dbReference type="PROSITE" id="PS51007">
    <property type="entry name" value="CYTC"/>
    <property type="match status" value="1"/>
</dbReference>
<dbReference type="Proteomes" id="UP000275727">
    <property type="component" value="Chromosome"/>
</dbReference>
<proteinExistence type="predicted"/>
<dbReference type="EMBL" id="RBWX01000008">
    <property type="protein sequence ID" value="RKS88966.1"/>
    <property type="molecule type" value="Genomic_DNA"/>
</dbReference>
<feature type="signal peptide" evidence="5">
    <location>
        <begin position="1"/>
        <end position="19"/>
    </location>
</feature>
<reference evidence="7 9" key="1">
    <citation type="submission" date="2018-06" db="EMBL/GenBank/DDBJ databases">
        <title>Complete Genome Sequence of the Microcystin-Degrading Bacterium Sphingosinicella microcystinivorans Strain B-9.</title>
        <authorList>
            <person name="Jin H."/>
            <person name="Nishizawa T."/>
            <person name="Guo Y."/>
            <person name="Nishizawa A."/>
            <person name="Park H."/>
            <person name="Kato H."/>
            <person name="Tsuji K."/>
            <person name="Harada K."/>
        </authorList>
    </citation>
    <scope>NUCLEOTIDE SEQUENCE [LARGE SCALE GENOMIC DNA]</scope>
    <source>
        <strain evidence="7 9">B9</strain>
    </source>
</reference>
<keyword evidence="3 4" id="KW-0408">Iron</keyword>
<name>A0AAD1D2R2_SPHMI</name>
<keyword evidence="5" id="KW-0732">Signal</keyword>
<evidence type="ECO:0000313" key="8">
    <source>
        <dbReference type="EMBL" id="RKS88966.1"/>
    </source>
</evidence>
<evidence type="ECO:0000256" key="3">
    <source>
        <dbReference type="ARBA" id="ARBA00023004"/>
    </source>
</evidence>
<dbReference type="InterPro" id="IPR009056">
    <property type="entry name" value="Cyt_c-like_dom"/>
</dbReference>
<dbReference type="AlphaFoldDB" id="A0AAD1D2R2"/>
<sequence length="146" mass="14970">MLRIGAAMVLMALPAAAEAADGPALYKRCAACHLATGAGVPGAFPSLKAEPAALAAKPDGRRFLVLAVTRGLAGPLVVDGKTYRGVMPAQPMKDDEVAAVLNHVLDTIASADKKVTRFSADEVGDIRKAGAALTPRQVAELKAAIK</sequence>
<feature type="chain" id="PRO_5041962829" evidence="5">
    <location>
        <begin position="20"/>
        <end position="146"/>
    </location>
</feature>
<dbReference type="KEGG" id="smic:SmB9_03790"/>
<dbReference type="GO" id="GO:0009055">
    <property type="term" value="F:electron transfer activity"/>
    <property type="evidence" value="ECO:0007669"/>
    <property type="project" value="InterPro"/>
</dbReference>
<keyword evidence="2 4" id="KW-0479">Metal-binding</keyword>
<reference evidence="8 10" key="2">
    <citation type="submission" date="2018-10" db="EMBL/GenBank/DDBJ databases">
        <title>Genomic Encyclopedia of Type Strains, Phase IV (KMG-IV): sequencing the most valuable type-strain genomes for metagenomic binning, comparative biology and taxonomic classification.</title>
        <authorList>
            <person name="Goeker M."/>
        </authorList>
    </citation>
    <scope>NUCLEOTIDE SEQUENCE [LARGE SCALE GENOMIC DNA]</scope>
    <source>
        <strain evidence="8 10">DSM 19791</strain>
    </source>
</reference>
<evidence type="ECO:0000256" key="1">
    <source>
        <dbReference type="ARBA" id="ARBA00022617"/>
    </source>
</evidence>
<dbReference type="SUPFAM" id="SSF46626">
    <property type="entry name" value="Cytochrome c"/>
    <property type="match status" value="1"/>
</dbReference>
<dbReference type="EMBL" id="AP018711">
    <property type="protein sequence ID" value="BBE32721.1"/>
    <property type="molecule type" value="Genomic_DNA"/>
</dbReference>
<evidence type="ECO:0000259" key="6">
    <source>
        <dbReference type="PROSITE" id="PS51007"/>
    </source>
</evidence>
<feature type="domain" description="Cytochrome c" evidence="6">
    <location>
        <begin position="17"/>
        <end position="108"/>
    </location>
</feature>
<keyword evidence="10" id="KW-1185">Reference proteome</keyword>
<organism evidence="7 9">
    <name type="scientific">Sphingosinicella microcystinivorans</name>
    <dbReference type="NCBI Taxonomy" id="335406"/>
    <lineage>
        <taxon>Bacteria</taxon>
        <taxon>Pseudomonadati</taxon>
        <taxon>Pseudomonadota</taxon>
        <taxon>Alphaproteobacteria</taxon>
        <taxon>Sphingomonadales</taxon>
        <taxon>Sphingosinicellaceae</taxon>
        <taxon>Sphingosinicella</taxon>
    </lineage>
</organism>
<dbReference type="RefSeq" id="WP_243445501.1">
    <property type="nucleotide sequence ID" value="NZ_AP018711.1"/>
</dbReference>
<accession>A0AAD1D2R2</accession>
<dbReference type="GO" id="GO:0020037">
    <property type="term" value="F:heme binding"/>
    <property type="evidence" value="ECO:0007669"/>
    <property type="project" value="InterPro"/>
</dbReference>
<dbReference type="Proteomes" id="UP000276029">
    <property type="component" value="Unassembled WGS sequence"/>
</dbReference>
<evidence type="ECO:0000256" key="2">
    <source>
        <dbReference type="ARBA" id="ARBA00022723"/>
    </source>
</evidence>